<dbReference type="FunFam" id="1.10.555.10:FF:000118">
    <property type="entry name" value="Rho GTPase activating protein 28"/>
    <property type="match status" value="1"/>
</dbReference>
<dbReference type="GO" id="GO:0005737">
    <property type="term" value="C:cytoplasm"/>
    <property type="evidence" value="ECO:0007669"/>
    <property type="project" value="TreeGrafter"/>
</dbReference>
<dbReference type="PANTHER" id="PTHR14963:SF5">
    <property type="entry name" value="RHO GTPASE-ACTIVATING PROTEIN 28"/>
    <property type="match status" value="1"/>
</dbReference>
<dbReference type="Gene3D" id="1.10.555.10">
    <property type="entry name" value="Rho GTPase activation protein"/>
    <property type="match status" value="1"/>
</dbReference>
<dbReference type="Pfam" id="PF25442">
    <property type="entry name" value="Ubiquitin_RHG40_C"/>
    <property type="match status" value="1"/>
</dbReference>
<name>A0A3Q2FFH1_CYPVA</name>
<reference evidence="4" key="1">
    <citation type="submission" date="2025-08" db="UniProtKB">
        <authorList>
            <consortium name="Ensembl"/>
        </authorList>
    </citation>
    <scope>IDENTIFICATION</scope>
</reference>
<dbReference type="PANTHER" id="PTHR14963">
    <property type="entry name" value="RHO GTPASE ACTIVATING PROTEIN 18,19-RELATED"/>
    <property type="match status" value="1"/>
</dbReference>
<accession>A0A3Q2FFH1</accession>
<dbReference type="GO" id="GO:0005096">
    <property type="term" value="F:GTPase activator activity"/>
    <property type="evidence" value="ECO:0007669"/>
    <property type="project" value="UniProtKB-KW"/>
</dbReference>
<dbReference type="PROSITE" id="PS50238">
    <property type="entry name" value="RHOGAP"/>
    <property type="match status" value="1"/>
</dbReference>
<reference evidence="4" key="2">
    <citation type="submission" date="2025-09" db="UniProtKB">
        <authorList>
            <consortium name="Ensembl"/>
        </authorList>
    </citation>
    <scope>IDENTIFICATION</scope>
</reference>
<dbReference type="GO" id="GO:0007165">
    <property type="term" value="P:signal transduction"/>
    <property type="evidence" value="ECO:0007669"/>
    <property type="project" value="InterPro"/>
</dbReference>
<evidence type="ECO:0000313" key="5">
    <source>
        <dbReference type="Proteomes" id="UP000265020"/>
    </source>
</evidence>
<dbReference type="SUPFAM" id="SSF48350">
    <property type="entry name" value="GTPase activation domain, GAP"/>
    <property type="match status" value="1"/>
</dbReference>
<dbReference type="GO" id="GO:0051056">
    <property type="term" value="P:regulation of small GTPase mediated signal transduction"/>
    <property type="evidence" value="ECO:0007669"/>
    <property type="project" value="TreeGrafter"/>
</dbReference>
<dbReference type="InterPro" id="IPR008936">
    <property type="entry name" value="Rho_GTPase_activation_prot"/>
</dbReference>
<dbReference type="AlphaFoldDB" id="A0A3Q2FFH1"/>
<evidence type="ECO:0000313" key="4">
    <source>
        <dbReference type="Ensembl" id="ENSCVAP00000002265.1"/>
    </source>
</evidence>
<feature type="domain" description="Rho-GAP" evidence="3">
    <location>
        <begin position="179"/>
        <end position="364"/>
    </location>
</feature>
<organism evidence="4 5">
    <name type="scientific">Cyprinodon variegatus</name>
    <name type="common">Sheepshead minnow</name>
    <dbReference type="NCBI Taxonomy" id="28743"/>
    <lineage>
        <taxon>Eukaryota</taxon>
        <taxon>Metazoa</taxon>
        <taxon>Chordata</taxon>
        <taxon>Craniata</taxon>
        <taxon>Vertebrata</taxon>
        <taxon>Euteleostomi</taxon>
        <taxon>Actinopterygii</taxon>
        <taxon>Neopterygii</taxon>
        <taxon>Teleostei</taxon>
        <taxon>Neoteleostei</taxon>
        <taxon>Acanthomorphata</taxon>
        <taxon>Ovalentaria</taxon>
        <taxon>Atherinomorphae</taxon>
        <taxon>Cyprinodontiformes</taxon>
        <taxon>Cyprinodontidae</taxon>
        <taxon>Cyprinodon</taxon>
    </lineage>
</organism>
<proteinExistence type="predicted"/>
<dbReference type="GO" id="GO:0051497">
    <property type="term" value="P:negative regulation of stress fiber assembly"/>
    <property type="evidence" value="ECO:0007669"/>
    <property type="project" value="TreeGrafter"/>
</dbReference>
<evidence type="ECO:0000256" key="2">
    <source>
        <dbReference type="SAM" id="MobiDB-lite"/>
    </source>
</evidence>
<evidence type="ECO:0000256" key="1">
    <source>
        <dbReference type="ARBA" id="ARBA00022468"/>
    </source>
</evidence>
<evidence type="ECO:0000259" key="3">
    <source>
        <dbReference type="PROSITE" id="PS50238"/>
    </source>
</evidence>
<dbReference type="Pfam" id="PF00620">
    <property type="entry name" value="RhoGAP"/>
    <property type="match status" value="1"/>
</dbReference>
<keyword evidence="1" id="KW-0343">GTPase activation</keyword>
<dbReference type="GO" id="GO:0030833">
    <property type="term" value="P:regulation of actin filament polymerization"/>
    <property type="evidence" value="ECO:0007669"/>
    <property type="project" value="TreeGrafter"/>
</dbReference>
<dbReference type="GeneTree" id="ENSGT00940000158929"/>
<protein>
    <submittedName>
        <fullName evidence="4">Rho GTPase activating protein 28</fullName>
    </submittedName>
</protein>
<dbReference type="InterPro" id="IPR000198">
    <property type="entry name" value="RhoGAP_dom"/>
</dbReference>
<feature type="region of interest" description="Disordered" evidence="2">
    <location>
        <begin position="1"/>
        <end position="27"/>
    </location>
</feature>
<dbReference type="Ensembl" id="ENSCVAT00000012007.1">
    <property type="protein sequence ID" value="ENSCVAP00000002265.1"/>
    <property type="gene ID" value="ENSCVAG00000004297.1"/>
</dbReference>
<dbReference type="SMART" id="SM00324">
    <property type="entry name" value="RhoGAP"/>
    <property type="match status" value="1"/>
</dbReference>
<sequence>MLSSHSATFVSTSSSHPPPHPVTSDSRKVTMETYWREVQIKLGSGWDLNILRVSFTSLFHIEVELEEAWLTEAGLSSLLVDSASTEAPPVAEAVLSTLTRQQAATVKKRLDNYNETLRKRNRQPIRDVRDVFTEVGHKEHPPGVFNQTREPEGESSVSWRFSTSDCSVFCPSDSGVFGVSLNSLLDNDRKTFPGVKVPVFFQKVKNLSVGNLQGLMAASLTLELDRCWSIFDWSEVRPVDASGLLKLFIRELPTPLLTNAHLSTFSVSSEVHQVQALQLLLLLLPEAHRNTLKALLVFLGKVVSHQDHNRMSLWNVSMVMAPNIFTRRNRGNKRSISKQRGEMEEAVGGAHLIGLMIRHQDLLWTVPKFLLSQVRQMNQASNHRQFNLSRATSRLLRRRNEKNDRNQLCEGVIRVHAPLHAKVSMAIQLDEQTTAKDVTSRFESRSSPAQHLYEVGGNIYERRLQPDCCLLDVYRENPGCDWLIKP</sequence>
<feature type="compositionally biased region" description="Low complexity" evidence="2">
    <location>
        <begin position="1"/>
        <end position="15"/>
    </location>
</feature>
<dbReference type="Proteomes" id="UP000265020">
    <property type="component" value="Unassembled WGS sequence"/>
</dbReference>
<keyword evidence="5" id="KW-1185">Reference proteome</keyword>
<dbReference type="InterPro" id="IPR057323">
    <property type="entry name" value="RHG40/28/18_ubiquitin"/>
</dbReference>